<evidence type="ECO:0000313" key="2">
    <source>
        <dbReference type="Proteomes" id="UP001165492"/>
    </source>
</evidence>
<sequence>MIVFDEAVVKKILLEEGYSDEGEIDMIFNELSIIDASLQRVLDAYLADRTIVDEFKVEGLTINIIMSKFKCDFWKALGFMNTSITNHQLAKELYDM</sequence>
<evidence type="ECO:0000313" key="1">
    <source>
        <dbReference type="EMBL" id="MCC5466530.1"/>
    </source>
</evidence>
<accession>A0ABS8HTN7</accession>
<proteinExistence type="predicted"/>
<comment type="caution">
    <text evidence="1">The sequence shown here is derived from an EMBL/GenBank/DDBJ whole genome shotgun (WGS) entry which is preliminary data.</text>
</comment>
<reference evidence="1" key="1">
    <citation type="submission" date="2021-11" db="EMBL/GenBank/DDBJ databases">
        <title>Description of a new species Pelosinus isolated from the bottom sediments of Lake Baikal.</title>
        <authorList>
            <person name="Zakharyuk A."/>
        </authorList>
    </citation>
    <scope>NUCLEOTIDE SEQUENCE</scope>
    <source>
        <strain evidence="1">Bkl1</strain>
    </source>
</reference>
<dbReference type="Proteomes" id="UP001165492">
    <property type="component" value="Unassembled WGS sequence"/>
</dbReference>
<protein>
    <submittedName>
        <fullName evidence="1">Uncharacterized protein</fullName>
    </submittedName>
</protein>
<gene>
    <name evidence="1" type="ORF">LMF89_14360</name>
</gene>
<name>A0ABS8HTN7_9FIRM</name>
<dbReference type="RefSeq" id="WP_229535671.1">
    <property type="nucleotide sequence ID" value="NZ_JAJHJB010000019.1"/>
</dbReference>
<keyword evidence="2" id="KW-1185">Reference proteome</keyword>
<dbReference type="EMBL" id="JAJHJB010000019">
    <property type="protein sequence ID" value="MCC5466530.1"/>
    <property type="molecule type" value="Genomic_DNA"/>
</dbReference>
<organism evidence="1 2">
    <name type="scientific">Pelosinus baikalensis</name>
    <dbReference type="NCBI Taxonomy" id="2892015"/>
    <lineage>
        <taxon>Bacteria</taxon>
        <taxon>Bacillati</taxon>
        <taxon>Bacillota</taxon>
        <taxon>Negativicutes</taxon>
        <taxon>Selenomonadales</taxon>
        <taxon>Sporomusaceae</taxon>
        <taxon>Pelosinus</taxon>
    </lineage>
</organism>